<organism evidence="1 2">
    <name type="scientific">Actimicrobium antarcticum</name>
    <dbReference type="NCBI Taxonomy" id="1051899"/>
    <lineage>
        <taxon>Bacteria</taxon>
        <taxon>Pseudomonadati</taxon>
        <taxon>Pseudomonadota</taxon>
        <taxon>Betaproteobacteria</taxon>
        <taxon>Burkholderiales</taxon>
        <taxon>Oxalobacteraceae</taxon>
        <taxon>Actimicrobium</taxon>
    </lineage>
</organism>
<evidence type="ECO:0000313" key="2">
    <source>
        <dbReference type="Proteomes" id="UP001501353"/>
    </source>
</evidence>
<evidence type="ECO:0000313" key="1">
    <source>
        <dbReference type="EMBL" id="GAA4033408.1"/>
    </source>
</evidence>
<dbReference type="Proteomes" id="UP001501353">
    <property type="component" value="Unassembled WGS sequence"/>
</dbReference>
<protein>
    <recommendedName>
        <fullName evidence="3">Glycosyl transferase family 1 domain-containing protein</fullName>
    </recommendedName>
</protein>
<proteinExistence type="predicted"/>
<evidence type="ECO:0008006" key="3">
    <source>
        <dbReference type="Google" id="ProtNLM"/>
    </source>
</evidence>
<keyword evidence="2" id="KW-1185">Reference proteome</keyword>
<sequence length="106" mass="11342">MPPLEAMASGCLVCGFDGHGGSDFASADNGLWIAEGDHDGYAHAVARCLAMAQDGRTDTEGQRRIAAGQLTAAAYSRERFDAELQTAWRALLGPDWDEYQAGPARR</sequence>
<dbReference type="SUPFAM" id="SSF53756">
    <property type="entry name" value="UDP-Glycosyltransferase/glycogen phosphorylase"/>
    <property type="match status" value="1"/>
</dbReference>
<dbReference type="EMBL" id="BAAAZE010000014">
    <property type="protein sequence ID" value="GAA4033408.1"/>
    <property type="molecule type" value="Genomic_DNA"/>
</dbReference>
<reference evidence="2" key="1">
    <citation type="journal article" date="2019" name="Int. J. Syst. Evol. Microbiol.">
        <title>The Global Catalogue of Microorganisms (GCM) 10K type strain sequencing project: providing services to taxonomists for standard genome sequencing and annotation.</title>
        <authorList>
            <consortium name="The Broad Institute Genomics Platform"/>
            <consortium name="The Broad Institute Genome Sequencing Center for Infectious Disease"/>
            <person name="Wu L."/>
            <person name="Ma J."/>
        </authorList>
    </citation>
    <scope>NUCLEOTIDE SEQUENCE [LARGE SCALE GENOMIC DNA]</scope>
    <source>
        <strain evidence="2">JCM 16673</strain>
    </source>
</reference>
<dbReference type="Gene3D" id="3.40.50.2000">
    <property type="entry name" value="Glycogen Phosphorylase B"/>
    <property type="match status" value="1"/>
</dbReference>
<accession>A0ABP7TZ32</accession>
<name>A0ABP7TZ32_9BURK</name>
<gene>
    <name evidence="1" type="ORF">GCM10022212_35700</name>
</gene>
<comment type="caution">
    <text evidence="1">The sequence shown here is derived from an EMBL/GenBank/DDBJ whole genome shotgun (WGS) entry which is preliminary data.</text>
</comment>